<evidence type="ECO:0000256" key="7">
    <source>
        <dbReference type="ARBA" id="ARBA00023203"/>
    </source>
</evidence>
<accession>A0A388KVL3</accession>
<dbReference type="CDD" id="cd11293">
    <property type="entry name" value="gelsolin_S4_like"/>
    <property type="match status" value="1"/>
</dbReference>
<dbReference type="SUPFAM" id="SSF55753">
    <property type="entry name" value="Actin depolymerizing proteins"/>
    <property type="match status" value="6"/>
</dbReference>
<dbReference type="InterPro" id="IPR007123">
    <property type="entry name" value="Gelsolin-like_dom"/>
</dbReference>
<evidence type="ECO:0000256" key="2">
    <source>
        <dbReference type="ARBA" id="ARBA00008418"/>
    </source>
</evidence>
<dbReference type="OMA" id="DPNIWSA"/>
<comment type="subcellular location">
    <subcellularLocation>
        <location evidence="1">Cytoplasm</location>
        <location evidence="1">Cytoskeleton</location>
    </subcellularLocation>
</comment>
<keyword evidence="5" id="KW-0677">Repeat</keyword>
<dbReference type="GO" id="GO:0007010">
    <property type="term" value="P:cytoskeleton organization"/>
    <property type="evidence" value="ECO:0007669"/>
    <property type="project" value="InterPro"/>
</dbReference>
<dbReference type="SMART" id="SM00153">
    <property type="entry name" value="VHP"/>
    <property type="match status" value="1"/>
</dbReference>
<dbReference type="Pfam" id="PF02209">
    <property type="entry name" value="VHP"/>
    <property type="match status" value="1"/>
</dbReference>
<evidence type="ECO:0000256" key="3">
    <source>
        <dbReference type="ARBA" id="ARBA00022467"/>
    </source>
</evidence>
<comment type="similarity">
    <text evidence="2">Belongs to the villin/gelsolin family.</text>
</comment>
<dbReference type="GO" id="GO:0005856">
    <property type="term" value="C:cytoskeleton"/>
    <property type="evidence" value="ECO:0007669"/>
    <property type="project" value="UniProtKB-SubCell"/>
</dbReference>
<keyword evidence="4" id="KW-0963">Cytoplasm</keyword>
<evidence type="ECO:0000256" key="1">
    <source>
        <dbReference type="ARBA" id="ARBA00004245"/>
    </source>
</evidence>
<dbReference type="InterPro" id="IPR007122">
    <property type="entry name" value="Villin/Gelsolin"/>
</dbReference>
<dbReference type="Pfam" id="PF00626">
    <property type="entry name" value="Gelsolin"/>
    <property type="match status" value="6"/>
</dbReference>
<dbReference type="SMART" id="SM00262">
    <property type="entry name" value="GEL"/>
    <property type="match status" value="6"/>
</dbReference>
<dbReference type="InterPro" id="IPR036886">
    <property type="entry name" value="Villin_headpiece_dom_sf"/>
</dbReference>
<organism evidence="11 12">
    <name type="scientific">Chara braunii</name>
    <name type="common">Braun's stonewort</name>
    <dbReference type="NCBI Taxonomy" id="69332"/>
    <lineage>
        <taxon>Eukaryota</taxon>
        <taxon>Viridiplantae</taxon>
        <taxon>Streptophyta</taxon>
        <taxon>Charophyceae</taxon>
        <taxon>Charales</taxon>
        <taxon>Characeae</taxon>
        <taxon>Chara</taxon>
    </lineage>
</organism>
<evidence type="ECO:0000256" key="9">
    <source>
        <dbReference type="SAM" id="MobiDB-lite"/>
    </source>
</evidence>
<dbReference type="PANTHER" id="PTHR11977">
    <property type="entry name" value="VILLIN"/>
    <property type="match status" value="1"/>
</dbReference>
<dbReference type="Gene3D" id="1.10.950.10">
    <property type="entry name" value="Villin headpiece domain"/>
    <property type="match status" value="1"/>
</dbReference>
<proteinExistence type="inferred from homology"/>
<dbReference type="GO" id="GO:0051015">
    <property type="term" value="F:actin filament binding"/>
    <property type="evidence" value="ECO:0007669"/>
    <property type="project" value="InterPro"/>
</dbReference>
<evidence type="ECO:0000256" key="4">
    <source>
        <dbReference type="ARBA" id="ARBA00022490"/>
    </source>
</evidence>
<dbReference type="CDD" id="cd11288">
    <property type="entry name" value="gelsolin_S5_like"/>
    <property type="match status" value="1"/>
</dbReference>
<dbReference type="EMBL" id="BFEA01000196">
    <property type="protein sequence ID" value="GBG74077.1"/>
    <property type="molecule type" value="Genomic_DNA"/>
</dbReference>
<dbReference type="PANTHER" id="PTHR11977:SF51">
    <property type="entry name" value="PROTEIN FLIGHTLESS-1 HOMOLOG"/>
    <property type="match status" value="1"/>
</dbReference>
<dbReference type="FunFam" id="3.40.20.10:FF:000001">
    <property type="entry name" value="Gelsolin"/>
    <property type="match status" value="1"/>
</dbReference>
<gene>
    <name evidence="11" type="ORF">CBR_g17788</name>
</gene>
<reference evidence="11 12" key="1">
    <citation type="journal article" date="2018" name="Cell">
        <title>The Chara Genome: Secondary Complexity and Implications for Plant Terrestrialization.</title>
        <authorList>
            <person name="Nishiyama T."/>
            <person name="Sakayama H."/>
            <person name="Vries J.D."/>
            <person name="Buschmann H."/>
            <person name="Saint-Marcoux D."/>
            <person name="Ullrich K.K."/>
            <person name="Haas F.B."/>
            <person name="Vanderstraeten L."/>
            <person name="Becker D."/>
            <person name="Lang D."/>
            <person name="Vosolsobe S."/>
            <person name="Rombauts S."/>
            <person name="Wilhelmsson P.K.I."/>
            <person name="Janitza P."/>
            <person name="Kern R."/>
            <person name="Heyl A."/>
            <person name="Rumpler F."/>
            <person name="Villalobos L.I.A.C."/>
            <person name="Clay J.M."/>
            <person name="Skokan R."/>
            <person name="Toyoda A."/>
            <person name="Suzuki Y."/>
            <person name="Kagoshima H."/>
            <person name="Schijlen E."/>
            <person name="Tajeshwar N."/>
            <person name="Catarino B."/>
            <person name="Hetherington A.J."/>
            <person name="Saltykova A."/>
            <person name="Bonnot C."/>
            <person name="Breuninger H."/>
            <person name="Symeonidi A."/>
            <person name="Radhakrishnan G.V."/>
            <person name="Van Nieuwerburgh F."/>
            <person name="Deforce D."/>
            <person name="Chang C."/>
            <person name="Karol K.G."/>
            <person name="Hedrich R."/>
            <person name="Ulvskov P."/>
            <person name="Glockner G."/>
            <person name="Delwiche C.F."/>
            <person name="Petrasek J."/>
            <person name="Van de Peer Y."/>
            <person name="Friml J."/>
            <person name="Beilby M."/>
            <person name="Dolan L."/>
            <person name="Kohara Y."/>
            <person name="Sugano S."/>
            <person name="Fujiyama A."/>
            <person name="Delaux P.-M."/>
            <person name="Quint M."/>
            <person name="TheiBen G."/>
            <person name="Hagemann M."/>
            <person name="Harholt J."/>
            <person name="Dunand C."/>
            <person name="Zachgo S."/>
            <person name="Langdale J."/>
            <person name="Maumus F."/>
            <person name="Straeten D.V.D."/>
            <person name="Gould S.B."/>
            <person name="Rensing S.A."/>
        </authorList>
    </citation>
    <scope>NUCLEOTIDE SEQUENCE [LARGE SCALE GENOMIC DNA]</scope>
    <source>
        <strain evidence="11 12">S276</strain>
    </source>
</reference>
<dbReference type="Proteomes" id="UP000265515">
    <property type="component" value="Unassembled WGS sequence"/>
</dbReference>
<dbReference type="STRING" id="69332.A0A388KVL3"/>
<dbReference type="CDD" id="cd11289">
    <property type="entry name" value="gelsolin_S2_like"/>
    <property type="match status" value="1"/>
</dbReference>
<dbReference type="OrthoDB" id="6375767at2759"/>
<evidence type="ECO:0000256" key="8">
    <source>
        <dbReference type="ARBA" id="ARBA00023212"/>
    </source>
</evidence>
<dbReference type="GO" id="GO:0051693">
    <property type="term" value="P:actin filament capping"/>
    <property type="evidence" value="ECO:0007669"/>
    <property type="project" value="UniProtKB-KW"/>
</dbReference>
<keyword evidence="6" id="KW-0106">Calcium</keyword>
<dbReference type="CDD" id="cd11290">
    <property type="entry name" value="gelsolin_S1_like"/>
    <property type="match status" value="1"/>
</dbReference>
<dbReference type="InterPro" id="IPR029006">
    <property type="entry name" value="ADF-H/Gelsolin-like_dom_sf"/>
</dbReference>
<keyword evidence="12" id="KW-1185">Reference proteome</keyword>
<evidence type="ECO:0000256" key="6">
    <source>
        <dbReference type="ARBA" id="ARBA00022837"/>
    </source>
</evidence>
<comment type="caution">
    <text evidence="11">The sequence shown here is derived from an EMBL/GenBank/DDBJ whole genome shotgun (WGS) entry which is preliminary data.</text>
</comment>
<feature type="region of interest" description="Disordered" evidence="9">
    <location>
        <begin position="880"/>
        <end position="912"/>
    </location>
</feature>
<evidence type="ECO:0000313" key="11">
    <source>
        <dbReference type="EMBL" id="GBG74077.1"/>
    </source>
</evidence>
<dbReference type="AlphaFoldDB" id="A0A388KVL3"/>
<keyword evidence="8" id="KW-0206">Cytoskeleton</keyword>
<dbReference type="FunFam" id="3.40.20.10:FF:000002">
    <property type="entry name" value="Gelsolin"/>
    <property type="match status" value="1"/>
</dbReference>
<dbReference type="CDD" id="cd11291">
    <property type="entry name" value="gelsolin_S6_like"/>
    <property type="match status" value="1"/>
</dbReference>
<name>A0A388KVL3_CHABU</name>
<protein>
    <recommendedName>
        <fullName evidence="10">HP domain-containing protein</fullName>
    </recommendedName>
</protein>
<keyword evidence="7" id="KW-0009">Actin-binding</keyword>
<dbReference type="Gramene" id="GBG74077">
    <property type="protein sequence ID" value="GBG74077"/>
    <property type="gene ID" value="CBR_g17788"/>
</dbReference>
<sequence length="977" mass="107098">MSKDVDPAFQGAGQKAGLEVWRIENFKPAPLDKENYGKFYSGDSYIVLKTTEQKGGKLSFTIHFWLGKDTTQDEAATAAIKVVELDGVLNGRAIQYRECQGHESDLFLSYFKPCFLPLEGGIASGFTKVSAGNYAQRLFQIKGKRTAHVRQVPFNRNSLNHSDVFVLDTEHKIFQFNGAQSTKQERVKAMEVAQFLKDTNHKGGVQFAMIEDGKLGDEADAGEFWLSLGGFAPIPMKKTGVEEDQSARLESLPPRLVCVAKDSSSRIAEGTLQKDMLDSTKCYVIDCGSEIYVWTGKNSALEDRKAANAHAEAIILKDGRPSFTPTTAIAEGLETPMFKSHFGVWISAEETAKKSKTGRVAAMLAQQGLNVKGLVKGPAPVPEEEGPPMVDVSMGKLQVWRIDGSKKVKVPSEDHGKFYSGDCYLVLFTYNKDRRDEYLLFFWLGRNRTMVDQNAAAQLAKELDEALQGRAVQVRIVQGKEPHQFISLFRGNMIVFKGGLSSSYKEQVGGSSGGASTAYSSDTLALFQVRGTTAESTRVVQVDPVARSLNSMDCFILQTQLQSMYFVWFGSFSSEKEQKASISTAERLRPGAQVKGLKEGSEPPKFWEFLGGKAGYPNTRETTAISRDARLFVCSNVTTTMKVEEIHNFVQDDLLSEDIMILDTFTEVFVWIGHHAPEKAKKMGLEIAQKYLEMVVLTDGRSSDSTIVKVSDGSEPPMFTCHFTWDNTKSATFVDPYDRMLALLQGRKLEPKTPAMKGSEVSKKRIIFASPMLSGAPSPAFRRSPYSGSMSNVGKTSPYRSGMSQHAAALAALQATPIFKGTPSLRSRSGRGMGHTPSPLMGSITDVPDLPSLELPPSAVAAEDAAEAKKAADEILGLANSSTNATEASANGGSTEPAVESTDDTGEVDGSPSAEGFYKYEALKVGSKCAAKNIDVTKRESYLSDEDFKKLFEMDKKEFYSLAKWKQAMRKKAKGLF</sequence>
<keyword evidence="3" id="KW-0117">Actin capping</keyword>
<dbReference type="PRINTS" id="PR00597">
    <property type="entry name" value="GELSOLIN"/>
</dbReference>
<dbReference type="Gene3D" id="3.40.20.10">
    <property type="entry name" value="Severin"/>
    <property type="match status" value="6"/>
</dbReference>
<feature type="domain" description="HP" evidence="10">
    <location>
        <begin position="912"/>
        <end position="977"/>
    </location>
</feature>
<evidence type="ECO:0000256" key="5">
    <source>
        <dbReference type="ARBA" id="ARBA00022737"/>
    </source>
</evidence>
<dbReference type="PROSITE" id="PS51089">
    <property type="entry name" value="HP"/>
    <property type="match status" value="1"/>
</dbReference>
<evidence type="ECO:0000313" key="12">
    <source>
        <dbReference type="Proteomes" id="UP000265515"/>
    </source>
</evidence>
<dbReference type="InterPro" id="IPR003128">
    <property type="entry name" value="Villin_headpiece"/>
</dbReference>
<dbReference type="SUPFAM" id="SSF47050">
    <property type="entry name" value="VHP, Villin headpiece domain"/>
    <property type="match status" value="1"/>
</dbReference>
<evidence type="ECO:0000259" key="10">
    <source>
        <dbReference type="PROSITE" id="PS51089"/>
    </source>
</evidence>
<feature type="compositionally biased region" description="Low complexity" evidence="9">
    <location>
        <begin position="880"/>
        <end position="891"/>
    </location>
</feature>